<feature type="transmembrane region" description="Helical" evidence="3">
    <location>
        <begin position="2396"/>
        <end position="2416"/>
    </location>
</feature>
<feature type="compositionally biased region" description="Polar residues" evidence="2">
    <location>
        <begin position="33"/>
        <end position="51"/>
    </location>
</feature>
<evidence type="ECO:0000259" key="6">
    <source>
        <dbReference type="PROSITE" id="PS50825"/>
    </source>
</evidence>
<keyword evidence="8" id="KW-1185">Reference proteome</keyword>
<evidence type="ECO:0000313" key="7">
    <source>
        <dbReference type="EMBL" id="TLG72992.1"/>
    </source>
</evidence>
<evidence type="ECO:0000256" key="1">
    <source>
        <dbReference type="ARBA" id="ARBA00022737"/>
    </source>
</evidence>
<keyword evidence="3" id="KW-0472">Membrane</keyword>
<dbReference type="EMBL" id="VBWP01000006">
    <property type="protein sequence ID" value="TLG72992.1"/>
    <property type="molecule type" value="Genomic_DNA"/>
</dbReference>
<keyword evidence="3" id="KW-0812">Transmembrane</keyword>
<dbReference type="InterPro" id="IPR013783">
    <property type="entry name" value="Ig-like_fold"/>
</dbReference>
<keyword evidence="3" id="KW-1133">Transmembrane helix</keyword>
<dbReference type="OrthoDB" id="3193440at2"/>
<sequence>MKRLFNGLAAALLLFSGLGVVLQTAMPVYAEEGTSTDNNVPATQSNDSTENGTGTDSQGTDGQTSEENVTPTVPNGEEAAASDETGDVSGVGMMSVEGITATEAQTKAYTIISADKSLVEYQAGQVVSVAQFITDAEIQVRNIFGISPTPSVDLSTVNFGVPGEYKVTATAHTVLGIPVDQVVITVNIKDTINPVIHGDSGISYPVGASVSSAQFLSAAHITVTDNSTVPITPTVNLSGVNFNVAGVYTVNVRAKDSRGNMATPFQVTVTVGDLVPPVITGNTTVTYYKGVSRTVAQFLADANIVVSDNSGQTITPTASLGGVNFNVVGNYNVTVNATDNSGNHAVPFVVTVKIVQAPSSLLSANADVYFEAGPNRTSGEIILAANIQVGSVLGVNSQPLLNLGGVDFNTVGVYPVSVTAVSLLGIPLLSTNINVHIVDTTKPVISGTANLTYKEGSVLTETQFLTDAAITVTDNTDEVIVPHASFGSSVNLNTPGVFTYYVNATDGSGNAAIPFAITVNVTDDLPPVITGDTAISYEAGSTVSGSQFLADTHVVVSDDSGLTITPTVDLSNVNFTLPGTYTATVSAADNGGNVTTFTVTVTIVDTTAPSVLIGTNPVYYEVGSEPTKPQILADANATYTDNSTGGVSLGIDLSAVNFNAVGSYTGVVRAIDASGNISAAMPVTIIIQDTTAPTINGETALTYEAGSTVTSNQLLVDANIVITDASGEVITPVVDMSGVNFNAPGTYTATVTATDGSGNSATFTITITITDTTAPMISVTASNVSYEVGTTVSEAQVILDAGVSVSDNSGEVITPAIDLSGVNFNVIGTYTATVRALDSSNNMAAEQTITIHIIDTSAPTITGESALTYEAGSSVTSSQLLTDANIVITDASGEVITPVVDMSGVNFNAPGTYIATVSATDGSGNTATFTITITITDTTAPMLTLTAHDLTYEVGTIVGSAQVLNDAGVTVTDNSSEVIVPTIDLSGVNFMVIGTYTATVSASDSSNNMATTQTITIHIEDTTPPIITAAADIAYEAGTSVSDAQFLLDTNTVVTDNSGVTITPSVDLSEVNFNVVGTYTAYIFATDANNNLAIQSVTVTITDVGAPIIHINATNLAYEVGTTIPANQVLTDAGATVTDNSAEPIVPTIDLSGVNFMQVGTYTATVHAEDESGNLAATRTITITIIDTTAPVISIVSNNLTYEVGTAVAGTQVMNDAGTTVTDNSGDAILASIDLDNVSFMHVGSYTATISAHDLANNQAVNQVITINIVDTTAPVISGTSALTYEAGTTISNSQLLTDANIVITDASGEVITPLVDLSGVNFNTPGTYTATVNATDSSGNTATFTITITIVDTTAPVISLTANDLSYEVGSTVSEAQVILDSGATVTDNSGEVITPAIDLSGVNFTTVGVYTAAVRALDSNNNVAIEQTITIHIIDTTAPVVTANAVTYEAGTTVSEAQFLLDAMVAVTDNSGATIIPTADLSTVDFNTVGNYTVMVVATDPDNNMSALPVTVTITDTTAPSIETETAQLTYEVGTVVPDAQILGDAGVTITDNTNETIMPVLDLTNVNFMQIGTYSATVNASDSSGNAATAVTLTINIIDTTEPVIVAASDISYEAGSTISEAQFLLDTNTVVTDNSGETIMATVDLSGVDFNTVGTYNATISATDSSGNTALQTVTVSITDEGAPVIHIDTTSLSYEVGTAVSASQVMTDAGVTVTDNSSETIVPVIDLSGVNFMQVGDYTATVSAEDSSGNLAASRTITIAVVDTTAPVISANDVSYQIASTVTDSQFIADAHVLVNDNSGVNVNPIIDLSAVDFNTAGTYQATITATDASGNQATYQVNVAIIDTEAPTITLTANSLNYEVGTVVSDAQVLSDSGATVSDNSGAVLTPTIDLSGVDFNTVGSYTATVNAVDNANNAAVSKMIVIQIVDTTAPVLTGDAAITYEAGSVVSAAQFIVDDHIMVSDASGEVITPVVDLSGVDFNTPGTYTVTVTATDSSNNQAELTVTVTIQDETAPVVTIAASDVTYELGSMVTDAQVISDAGIVVTDNSGATIIPTLDLSGVDFNTVGTYPVMVSATDASNNASSQQQINIHIEDTVAPVITADASIQTPLNHTMTEAQVITAANISATDASGTPTITVDLSAVDFTQVGTYTAMIEATDINGNSATKPLNIIVTNGIAPVLSADESVTYELGTTITMNQFLTDIHASASDDSGIQSLSANLSSVTFNTLGTYSVTIVATANDGATVEKTVQIIIRDSTAPTLTVDGALQVTQGTSMTDIDFVAAVHAVTTDASGTPDLTVDFSQMNPPTTLFSLFALTGNSVTFNTLGTYPVTLTATDSSENQTTASVNVTVVAAEETGNNNSGGNSNGNGSTTDTTNGTLVNTGQNTTEMLAAGIAAVLGGIGITISLLWKNRKK</sequence>
<dbReference type="InterPro" id="IPR002126">
    <property type="entry name" value="Cadherin-like_dom"/>
</dbReference>
<feature type="compositionally biased region" description="Low complexity" evidence="2">
    <location>
        <begin position="52"/>
        <end position="65"/>
    </location>
</feature>
<evidence type="ECO:0000313" key="8">
    <source>
        <dbReference type="Proteomes" id="UP000306912"/>
    </source>
</evidence>
<dbReference type="GO" id="GO:0007156">
    <property type="term" value="P:homophilic cell adhesion via plasma membrane adhesion molecules"/>
    <property type="evidence" value="ECO:0007669"/>
    <property type="project" value="InterPro"/>
</dbReference>
<dbReference type="PROSITE" id="PS50268">
    <property type="entry name" value="CADHERIN_2"/>
    <property type="match status" value="3"/>
</dbReference>
<dbReference type="Pfam" id="PF18981">
    <property type="entry name" value="InlK_D3"/>
    <property type="match status" value="22"/>
</dbReference>
<feature type="signal peptide" evidence="4">
    <location>
        <begin position="1"/>
        <end position="30"/>
    </location>
</feature>
<evidence type="ECO:0000256" key="4">
    <source>
        <dbReference type="SAM" id="SignalP"/>
    </source>
</evidence>
<organism evidence="7 8">
    <name type="scientific">Culicoidibacter larvae</name>
    <dbReference type="NCBI Taxonomy" id="2579976"/>
    <lineage>
        <taxon>Bacteria</taxon>
        <taxon>Bacillati</taxon>
        <taxon>Bacillota</taxon>
        <taxon>Culicoidibacteria</taxon>
        <taxon>Culicoidibacterales</taxon>
        <taxon>Culicoidibacteraceae</taxon>
        <taxon>Culicoidibacter</taxon>
    </lineage>
</organism>
<feature type="domain" description="Cadherin" evidence="5">
    <location>
        <begin position="1739"/>
        <end position="1855"/>
    </location>
</feature>
<evidence type="ECO:0000256" key="3">
    <source>
        <dbReference type="SAM" id="Phobius"/>
    </source>
</evidence>
<dbReference type="NCBIfam" id="NF033932">
    <property type="entry name" value="LapB_rpt_80"/>
    <property type="match status" value="25"/>
</dbReference>
<dbReference type="Pfam" id="PF02494">
    <property type="entry name" value="HYR"/>
    <property type="match status" value="1"/>
</dbReference>
<feature type="domain" description="HYR" evidence="6">
    <location>
        <begin position="1601"/>
        <end position="1684"/>
    </location>
</feature>
<feature type="domain" description="HYR" evidence="6">
    <location>
        <begin position="1186"/>
        <end position="1271"/>
    </location>
</feature>
<dbReference type="PROSITE" id="PS50825">
    <property type="entry name" value="HYR"/>
    <property type="match status" value="4"/>
</dbReference>
<evidence type="ECO:0000256" key="2">
    <source>
        <dbReference type="SAM" id="MobiDB-lite"/>
    </source>
</evidence>
<keyword evidence="1" id="KW-0677">Repeat</keyword>
<dbReference type="RefSeq" id="WP_138191218.1">
    <property type="nucleotide sequence ID" value="NZ_VBWP01000006.1"/>
</dbReference>
<dbReference type="Gene3D" id="2.60.40.10">
    <property type="entry name" value="Immunoglobulins"/>
    <property type="match status" value="26"/>
</dbReference>
<feature type="domain" description="Cadherin" evidence="5">
    <location>
        <begin position="994"/>
        <end position="1109"/>
    </location>
</feature>
<feature type="domain" description="HYR" evidence="6">
    <location>
        <begin position="1436"/>
        <end position="1518"/>
    </location>
</feature>
<dbReference type="GO" id="GO:0005509">
    <property type="term" value="F:calcium ion binding"/>
    <property type="evidence" value="ECO:0007669"/>
    <property type="project" value="InterPro"/>
</dbReference>
<reference evidence="7 8" key="1">
    <citation type="submission" date="2019-05" db="EMBL/GenBank/DDBJ databases">
        <title>Culicoidintestinum kansasii gen. nov., sp. nov. from the gastrointestinal tract of the biting midge, Culicoides sonorensis.</title>
        <authorList>
            <person name="Neupane S."/>
            <person name="Ghosh A."/>
            <person name="Gunther S."/>
            <person name="Martin K."/>
            <person name="Zurek L."/>
        </authorList>
    </citation>
    <scope>NUCLEOTIDE SEQUENCE [LARGE SCALE GENOMIC DNA]</scope>
    <source>
        <strain evidence="7 8">CS-1</strain>
    </source>
</reference>
<dbReference type="InterPro" id="IPR035986">
    <property type="entry name" value="PKD_dom_sf"/>
</dbReference>
<feature type="region of interest" description="Disordered" evidence="2">
    <location>
        <begin position="2362"/>
        <end position="2387"/>
    </location>
</feature>
<proteinExistence type="predicted"/>
<dbReference type="InParanoid" id="A0A5R8QD11"/>
<dbReference type="PANTHER" id="PTHR24273:SF32">
    <property type="entry name" value="HYALIN"/>
    <property type="match status" value="1"/>
</dbReference>
<feature type="domain" description="HYR" evidence="6">
    <location>
        <begin position="936"/>
        <end position="1021"/>
    </location>
</feature>
<accession>A0A5R8QD11</accession>
<protein>
    <submittedName>
        <fullName evidence="7">DUF5011 domain-containing protein</fullName>
    </submittedName>
</protein>
<feature type="chain" id="PRO_5024296278" evidence="4">
    <location>
        <begin position="31"/>
        <end position="2421"/>
    </location>
</feature>
<evidence type="ECO:0000259" key="5">
    <source>
        <dbReference type="PROSITE" id="PS50268"/>
    </source>
</evidence>
<dbReference type="SMART" id="SM00089">
    <property type="entry name" value="PKD"/>
    <property type="match status" value="9"/>
</dbReference>
<gene>
    <name evidence="7" type="ORF">FEZ08_08070</name>
</gene>
<dbReference type="InterPro" id="IPR003410">
    <property type="entry name" value="HYR_dom"/>
</dbReference>
<dbReference type="Proteomes" id="UP000306912">
    <property type="component" value="Unassembled WGS sequence"/>
</dbReference>
<dbReference type="InterPro" id="IPR044056">
    <property type="entry name" value="InlI_Ig-like"/>
</dbReference>
<feature type="domain" description="Cadherin" evidence="5">
    <location>
        <begin position="1492"/>
        <end position="1608"/>
    </location>
</feature>
<feature type="region of interest" description="Disordered" evidence="2">
    <location>
        <begin position="32"/>
        <end position="88"/>
    </location>
</feature>
<dbReference type="PANTHER" id="PTHR24273">
    <property type="entry name" value="FI04643P-RELATED"/>
    <property type="match status" value="1"/>
</dbReference>
<comment type="caution">
    <text evidence="7">The sequence shown here is derived from an EMBL/GenBank/DDBJ whole genome shotgun (WGS) entry which is preliminary data.</text>
</comment>
<name>A0A5R8QD11_9FIRM</name>
<dbReference type="InterPro" id="IPR022409">
    <property type="entry name" value="PKD/Chitinase_dom"/>
</dbReference>
<dbReference type="SUPFAM" id="SSF49299">
    <property type="entry name" value="PKD domain"/>
    <property type="match status" value="2"/>
</dbReference>
<keyword evidence="4" id="KW-0732">Signal</keyword>
<dbReference type="GO" id="GO:0016020">
    <property type="term" value="C:membrane"/>
    <property type="evidence" value="ECO:0007669"/>
    <property type="project" value="InterPro"/>
</dbReference>